<dbReference type="KEGG" id="pmrn:116946687"/>
<keyword evidence="5 17" id="KW-0732">Signal</keyword>
<evidence type="ECO:0000256" key="11">
    <source>
        <dbReference type="ARBA" id="ARBA00023157"/>
    </source>
</evidence>
<feature type="compositionally biased region" description="Gly residues" evidence="16">
    <location>
        <begin position="975"/>
        <end position="994"/>
    </location>
</feature>
<evidence type="ECO:0000313" key="25">
    <source>
        <dbReference type="RefSeq" id="XP_032817788.1"/>
    </source>
</evidence>
<evidence type="ECO:0000256" key="13">
    <source>
        <dbReference type="ARBA" id="ARBA00023180"/>
    </source>
</evidence>
<keyword evidence="23" id="KW-1185">Reference proteome</keyword>
<feature type="region of interest" description="Disordered" evidence="16">
    <location>
        <begin position="937"/>
        <end position="1029"/>
    </location>
</feature>
<dbReference type="Gene3D" id="2.60.40.10">
    <property type="entry name" value="Immunoglobulins"/>
    <property type="match status" value="4"/>
</dbReference>
<dbReference type="SMART" id="SM00060">
    <property type="entry name" value="FN3"/>
    <property type="match status" value="3"/>
</dbReference>
<evidence type="ECO:0000256" key="6">
    <source>
        <dbReference type="ARBA" id="ARBA00022737"/>
    </source>
</evidence>
<keyword evidence="10" id="KW-0472">Membrane</keyword>
<gene>
    <name evidence="24 25" type="primary">LOC116946687</name>
</gene>
<feature type="domain" description="Tyrosine specific protein phosphatases" evidence="19">
    <location>
        <begin position="1227"/>
        <end position="1298"/>
    </location>
</feature>
<evidence type="ECO:0000313" key="23">
    <source>
        <dbReference type="Proteomes" id="UP001318040"/>
    </source>
</evidence>
<feature type="domain" description="Ig-like" evidence="21">
    <location>
        <begin position="214"/>
        <end position="299"/>
    </location>
</feature>
<dbReference type="EC" id="3.1.3.48" evidence="3"/>
<evidence type="ECO:0000256" key="14">
    <source>
        <dbReference type="ARBA" id="ARBA00023319"/>
    </source>
</evidence>
<dbReference type="InterPro" id="IPR036116">
    <property type="entry name" value="FN3_sf"/>
</dbReference>
<protein>
    <recommendedName>
        <fullName evidence="3">protein-tyrosine-phosphatase</fullName>
        <ecNumber evidence="3">3.1.3.48</ecNumber>
    </recommendedName>
</protein>
<dbReference type="InterPro" id="IPR013320">
    <property type="entry name" value="ConA-like_dom_sf"/>
</dbReference>
<keyword evidence="6" id="KW-0677">Repeat</keyword>
<dbReference type="Pfam" id="PF00629">
    <property type="entry name" value="MAM"/>
    <property type="match status" value="2"/>
</dbReference>
<feature type="domain" description="Fibronectin type-III" evidence="22">
    <location>
        <begin position="309"/>
        <end position="407"/>
    </location>
</feature>
<keyword evidence="12" id="KW-0675">Receptor</keyword>
<dbReference type="FunFam" id="3.90.190.10:FF:000043">
    <property type="entry name" value="Protein tyrosine phosphatase, receptor type T"/>
    <property type="match status" value="1"/>
</dbReference>
<dbReference type="PROSITE" id="PS50056">
    <property type="entry name" value="TYR_PHOSPHATASE_2"/>
    <property type="match status" value="2"/>
</dbReference>
<dbReference type="InterPro" id="IPR003961">
    <property type="entry name" value="FN3_dom"/>
</dbReference>
<dbReference type="SUPFAM" id="SSF49899">
    <property type="entry name" value="Concanavalin A-like lectins/glucanases"/>
    <property type="match status" value="1"/>
</dbReference>
<evidence type="ECO:0000259" key="22">
    <source>
        <dbReference type="PROSITE" id="PS50853"/>
    </source>
</evidence>
<dbReference type="PRINTS" id="PR00020">
    <property type="entry name" value="MAMDOMAIN"/>
</dbReference>
<name>A0AAJ7TJP8_PETMA</name>
<feature type="domain" description="Fibronectin type-III" evidence="22">
    <location>
        <begin position="537"/>
        <end position="643"/>
    </location>
</feature>
<dbReference type="CDD" id="cd14556">
    <property type="entry name" value="R-PTPc-typeIIb-2"/>
    <property type="match status" value="1"/>
</dbReference>
<dbReference type="PROSITE" id="PS50853">
    <property type="entry name" value="FN3"/>
    <property type="match status" value="2"/>
</dbReference>
<dbReference type="SUPFAM" id="SSF52799">
    <property type="entry name" value="(Phosphotyrosine protein) phosphatases II"/>
    <property type="match status" value="2"/>
</dbReference>
<dbReference type="InterPro" id="IPR057598">
    <property type="entry name" value="Fn3_PTPRU"/>
</dbReference>
<dbReference type="Pfam" id="PF23144">
    <property type="entry name" value="Fn3_PTPRU"/>
    <property type="match status" value="1"/>
</dbReference>
<dbReference type="SMART" id="SM00404">
    <property type="entry name" value="PTPc_motif"/>
    <property type="match status" value="2"/>
</dbReference>
<feature type="signal peptide" evidence="17">
    <location>
        <begin position="1"/>
        <end position="20"/>
    </location>
</feature>
<organism evidence="23 24">
    <name type="scientific">Petromyzon marinus</name>
    <name type="common">Sea lamprey</name>
    <dbReference type="NCBI Taxonomy" id="7757"/>
    <lineage>
        <taxon>Eukaryota</taxon>
        <taxon>Metazoa</taxon>
        <taxon>Chordata</taxon>
        <taxon>Craniata</taxon>
        <taxon>Vertebrata</taxon>
        <taxon>Cyclostomata</taxon>
        <taxon>Hyperoartia</taxon>
        <taxon>Petromyzontiformes</taxon>
        <taxon>Petromyzontidae</taxon>
        <taxon>Petromyzon</taxon>
    </lineage>
</organism>
<dbReference type="SUPFAM" id="SSF49265">
    <property type="entry name" value="Fibronectin type III"/>
    <property type="match status" value="2"/>
</dbReference>
<evidence type="ECO:0000256" key="17">
    <source>
        <dbReference type="SAM" id="SignalP"/>
    </source>
</evidence>
<dbReference type="InterPro" id="IPR029021">
    <property type="entry name" value="Prot-tyrosine_phosphatase-like"/>
</dbReference>
<evidence type="ECO:0000259" key="18">
    <source>
        <dbReference type="PROSITE" id="PS50055"/>
    </source>
</evidence>
<dbReference type="Pfam" id="PF00102">
    <property type="entry name" value="Y_phosphatase"/>
    <property type="match status" value="2"/>
</dbReference>
<dbReference type="InterPro" id="IPR000387">
    <property type="entry name" value="Tyr_Pase_dom"/>
</dbReference>
<feature type="compositionally biased region" description="Pro residues" evidence="16">
    <location>
        <begin position="1005"/>
        <end position="1022"/>
    </location>
</feature>
<dbReference type="CDD" id="cd00063">
    <property type="entry name" value="FN3"/>
    <property type="match status" value="1"/>
</dbReference>
<evidence type="ECO:0000259" key="20">
    <source>
        <dbReference type="PROSITE" id="PS50060"/>
    </source>
</evidence>
<dbReference type="InterPro" id="IPR016130">
    <property type="entry name" value="Tyr_Pase_AS"/>
</dbReference>
<feature type="compositionally biased region" description="Low complexity" evidence="16">
    <location>
        <begin position="464"/>
        <end position="482"/>
    </location>
</feature>
<feature type="domain" description="MAM" evidence="20">
    <location>
        <begin position="26"/>
        <end position="212"/>
    </location>
</feature>
<accession>A0AAJ7TJP8</accession>
<keyword evidence="14" id="KW-0393">Immunoglobulin domain</keyword>
<dbReference type="SMART" id="SM00137">
    <property type="entry name" value="MAM"/>
    <property type="match status" value="1"/>
</dbReference>
<reference evidence="24 25" key="1">
    <citation type="submission" date="2025-04" db="UniProtKB">
        <authorList>
            <consortium name="RefSeq"/>
        </authorList>
    </citation>
    <scope>IDENTIFICATION</scope>
    <source>
        <tissue evidence="24 25">Sperm</tissue>
    </source>
</reference>
<dbReference type="InterPro" id="IPR003595">
    <property type="entry name" value="Tyr_Pase_cat"/>
</dbReference>
<keyword evidence="4" id="KW-0812">Transmembrane</keyword>
<feature type="chain" id="PRO_5044709348" description="protein-tyrosine-phosphatase" evidence="17">
    <location>
        <begin position="21"/>
        <end position="1607"/>
    </location>
</feature>
<evidence type="ECO:0000256" key="5">
    <source>
        <dbReference type="ARBA" id="ARBA00022729"/>
    </source>
</evidence>
<keyword evidence="13" id="KW-0325">Glycoprotein</keyword>
<dbReference type="GO" id="GO:0004725">
    <property type="term" value="F:protein tyrosine phosphatase activity"/>
    <property type="evidence" value="ECO:0007669"/>
    <property type="project" value="UniProtKB-EC"/>
</dbReference>
<dbReference type="CDD" id="cd06263">
    <property type="entry name" value="MAM"/>
    <property type="match status" value="1"/>
</dbReference>
<evidence type="ECO:0000256" key="12">
    <source>
        <dbReference type="ARBA" id="ARBA00023170"/>
    </source>
</evidence>
<keyword evidence="11" id="KW-1015">Disulfide bond</keyword>
<dbReference type="FunFam" id="2.60.40.10:FF:000009">
    <property type="entry name" value="receptor-type tyrosine-protein phosphatase U isoform X1"/>
    <property type="match status" value="1"/>
</dbReference>
<keyword evidence="7" id="KW-0378">Hydrolase</keyword>
<keyword evidence="9" id="KW-1133">Transmembrane helix</keyword>
<dbReference type="PROSITE" id="PS50060">
    <property type="entry name" value="MAM_2"/>
    <property type="match status" value="1"/>
</dbReference>
<evidence type="ECO:0000256" key="7">
    <source>
        <dbReference type="ARBA" id="ARBA00022801"/>
    </source>
</evidence>
<evidence type="ECO:0000256" key="3">
    <source>
        <dbReference type="ARBA" id="ARBA00013064"/>
    </source>
</evidence>
<proteinExistence type="inferred from homology"/>
<feature type="compositionally biased region" description="Polar residues" evidence="16">
    <location>
        <begin position="941"/>
        <end position="960"/>
    </location>
</feature>
<comment type="catalytic activity">
    <reaction evidence="15">
        <text>O-phospho-L-tyrosyl-[protein] + H2O = L-tyrosyl-[protein] + phosphate</text>
        <dbReference type="Rhea" id="RHEA:10684"/>
        <dbReference type="Rhea" id="RHEA-COMP:10136"/>
        <dbReference type="Rhea" id="RHEA-COMP:20101"/>
        <dbReference type="ChEBI" id="CHEBI:15377"/>
        <dbReference type="ChEBI" id="CHEBI:43474"/>
        <dbReference type="ChEBI" id="CHEBI:46858"/>
        <dbReference type="ChEBI" id="CHEBI:61978"/>
        <dbReference type="EC" id="3.1.3.48"/>
    </reaction>
</comment>
<evidence type="ECO:0000256" key="1">
    <source>
        <dbReference type="ARBA" id="ARBA00004479"/>
    </source>
</evidence>
<feature type="domain" description="Tyrosine-protein phosphatase" evidence="18">
    <location>
        <begin position="1053"/>
        <end position="1307"/>
    </location>
</feature>
<evidence type="ECO:0000256" key="4">
    <source>
        <dbReference type="ARBA" id="ARBA00022692"/>
    </source>
</evidence>
<dbReference type="InterPro" id="IPR000242">
    <property type="entry name" value="PTP_cat"/>
</dbReference>
<dbReference type="InterPro" id="IPR000998">
    <property type="entry name" value="MAM_dom"/>
</dbReference>
<feature type="domain" description="Tyrosine-protein phosphatase" evidence="18">
    <location>
        <begin position="1339"/>
        <end position="1601"/>
    </location>
</feature>
<sequence>MKRRLVLLTVVLALTSSVISHAGGSSRCRITEPFPACGFVQDKDDDFDWEQLSGAEASRPGLQPPAGSYLMLVDSSGHAPGSRARLALPPLMENDTHCITFSFRMGGGDRRGGDSASSPSSSKDDGDGAAGEPGEPPQLSAYVRVNNEGLGHPVWSAARATAAANRWVRTELAVSVFWPNTYQVVFEAEISEQKASYVAIGEVHIHEYSCNEVPHFLPLMSIVEVNAGQNASVQCSLAGKMEEPEQIWLQRQHGEDVPVPVSVARSRRFTATFALRTASGDPDDRIRCVAKTRGGSSVSNLVPFRVKEPPSPVAPPLLVRVAPTTLWINLNVNSIRGEGPVLAKEVVWRATKGNWTEVYPVAAPVFKLWHLDPDTEYEIRLLLTRPGEGGTGAPGPPLVTRTRCADPKHGPQGVRVVDLRSRELTLQWEPLGYNVTRCQSFNITVCYRSWAGAAPPQQQPPQQPLAANGASVGAGATAGTANESSLPEVCRDAGKAVSGFVLSGLPPHHNLSLQAVLYTPEGRKAGERIYTQTDEDVPGPISAVAISGVATEESISLQWREPEEPNGAITQYEVSYSALHSRDPDYVLESGSEVVLKPWSETRHLFGGLRPGTTYSFSLRASTTKGFGLETMVLFTTKISAPRLPQYESDPLLEYSDTTATVMLKPAQGRGAPISVYQLVVREEPPKKSRRAPEHPDCFLEPVSFRQARARRTPYYVSAELLPENLAGGRRFTIGDNHTYRGYWNAPLASSKVYAIYYQALALGDEELKISCLMLAKRGVHKLEVPNAEDVPNAELHSDHTMRVAGVIAGILAVLILLMGAILYIKRRRSSHSYSYYLKLAKKRKENVERSKQEMTQMVVNTMERSFPEPSLTLMDEPVSFLDTHNVTMQSFCPSPTNTVQTHGTLCRTAQPYFIQVHDDLFASIEALDENQAGFKDSGILLSSPSQPRGTGSVSGTLSRSPAAPLRPPLSEIEPGGGGGGGGGIGGGGGGGGVVPSLPDRTLPRGPPLPGREPPPPYPSPTYPGGVPARPAIRVADLLQHIGQMKSTEGCGFKEEYESFLDGQSAPWQVAKKDENRGRNRYGNIIAYDHSRVVLEPLEGKPESDYINGNYVDGYQKQRQYIATQGPLQETAVDFWRMVWQEKSSSIVMVTNLVEVGRVKCFKYWPDDTQLLGDIAVTLLHTELLAEYVIRTFSVKRKGYFDALEVRQFHFTGWPDHGVPAFATGLLSFVRRVKASNPPEAGPIITHCSAGAGRTGCYVVIDVMLEMAGREGVIDVYNCVRELRLQRVNMVQTEEQYVFIHDVLLEACLCGDTAIPAANFRSAYLELTRLDPQTHSTPLKEEFMTLNTVTPALRAEDCSIALLPRNSSKNRVKEALPPDRCLPFLLTLEGDSSNYINAALLDSYHRPSAFIVTQHPLPNTVKDFWRLVFDYHCTSVIMLNEMRPSETCPQYWPEEGSLQYGAVHVETLSCCRDGDIISRIFRIHNISRPQDGHREVQHLQYLGWPSHRDAPASPLSFLRVAGRVRRWHAELAEEEGRTLVHCLSGGGRSGTYCAVSVLCDMVKGQSVVDVFTAVKTLRNNKPDMVETLDQYRFCYYAAAEFLGQFPS</sequence>
<evidence type="ECO:0000313" key="24">
    <source>
        <dbReference type="RefSeq" id="XP_032817787.1"/>
    </source>
</evidence>
<feature type="domain" description="Tyrosine specific protein phosphatases" evidence="19">
    <location>
        <begin position="1515"/>
        <end position="1592"/>
    </location>
</feature>
<dbReference type="Pfam" id="PF00041">
    <property type="entry name" value="fn3"/>
    <property type="match status" value="1"/>
</dbReference>
<evidence type="ECO:0000256" key="16">
    <source>
        <dbReference type="SAM" id="MobiDB-lite"/>
    </source>
</evidence>
<evidence type="ECO:0000256" key="9">
    <source>
        <dbReference type="ARBA" id="ARBA00022989"/>
    </source>
</evidence>
<dbReference type="Gene3D" id="3.90.190.10">
    <property type="entry name" value="Protein tyrosine phosphatase superfamily"/>
    <property type="match status" value="2"/>
</dbReference>
<evidence type="ECO:0000259" key="21">
    <source>
        <dbReference type="PROSITE" id="PS50835"/>
    </source>
</evidence>
<feature type="region of interest" description="Disordered" evidence="16">
    <location>
        <begin position="453"/>
        <end position="483"/>
    </location>
</feature>
<evidence type="ECO:0000256" key="2">
    <source>
        <dbReference type="ARBA" id="ARBA00006396"/>
    </source>
</evidence>
<dbReference type="InterPro" id="IPR050348">
    <property type="entry name" value="Protein-Tyr_Phosphatase"/>
</dbReference>
<dbReference type="PROSITE" id="PS50835">
    <property type="entry name" value="IG_LIKE"/>
    <property type="match status" value="1"/>
</dbReference>
<dbReference type="PROSITE" id="PS50055">
    <property type="entry name" value="TYR_PHOSPHATASE_PTP"/>
    <property type="match status" value="2"/>
</dbReference>
<dbReference type="Gene3D" id="2.60.120.200">
    <property type="match status" value="1"/>
</dbReference>
<dbReference type="RefSeq" id="XP_032817787.1">
    <property type="nucleotide sequence ID" value="XM_032961896.1"/>
</dbReference>
<evidence type="ECO:0000256" key="10">
    <source>
        <dbReference type="ARBA" id="ARBA00023136"/>
    </source>
</evidence>
<dbReference type="InterPro" id="IPR013783">
    <property type="entry name" value="Ig-like_fold"/>
</dbReference>
<comment type="similarity">
    <text evidence="2">Belongs to the protein-tyrosine phosphatase family. Receptor class 2B subfamily.</text>
</comment>
<evidence type="ECO:0000256" key="8">
    <source>
        <dbReference type="ARBA" id="ARBA00022912"/>
    </source>
</evidence>
<comment type="subcellular location">
    <subcellularLocation>
        <location evidence="1">Membrane</location>
        <topology evidence="1">Single-pass type I membrane protein</topology>
    </subcellularLocation>
</comment>
<dbReference type="Proteomes" id="UP001318040">
    <property type="component" value="Chromosome 27"/>
</dbReference>
<dbReference type="PANTHER" id="PTHR19134:SF562">
    <property type="entry name" value="PROTEIN-TYROSINE-PHOSPHATASE"/>
    <property type="match status" value="1"/>
</dbReference>
<dbReference type="PANTHER" id="PTHR19134">
    <property type="entry name" value="RECEPTOR-TYPE TYROSINE-PROTEIN PHOSPHATASE"/>
    <property type="match status" value="1"/>
</dbReference>
<feature type="region of interest" description="Disordered" evidence="16">
    <location>
        <begin position="103"/>
        <end position="139"/>
    </location>
</feature>
<dbReference type="PRINTS" id="PR00700">
    <property type="entry name" value="PRTYPHPHTASE"/>
</dbReference>
<dbReference type="PROSITE" id="PS00383">
    <property type="entry name" value="TYR_PHOSPHATASE_1"/>
    <property type="match status" value="1"/>
</dbReference>
<dbReference type="FunFam" id="3.90.190.10:FF:000003">
    <property type="entry name" value="receptor-type tyrosine-protein phosphatase kappa isoform X1"/>
    <property type="match status" value="1"/>
</dbReference>
<dbReference type="SMART" id="SM00194">
    <property type="entry name" value="PTPc"/>
    <property type="match status" value="2"/>
</dbReference>
<dbReference type="GO" id="GO:0016020">
    <property type="term" value="C:membrane"/>
    <property type="evidence" value="ECO:0007669"/>
    <property type="project" value="UniProtKB-SubCell"/>
</dbReference>
<keyword evidence="8" id="KW-0904">Protein phosphatase</keyword>
<evidence type="ECO:0000256" key="15">
    <source>
        <dbReference type="ARBA" id="ARBA00051722"/>
    </source>
</evidence>
<evidence type="ECO:0000259" key="19">
    <source>
        <dbReference type="PROSITE" id="PS50056"/>
    </source>
</evidence>
<dbReference type="InterPro" id="IPR007110">
    <property type="entry name" value="Ig-like_dom"/>
</dbReference>
<dbReference type="RefSeq" id="XP_032817788.1">
    <property type="nucleotide sequence ID" value="XM_032961897.1"/>
</dbReference>